<feature type="compositionally biased region" description="Basic and acidic residues" evidence="1">
    <location>
        <begin position="31"/>
        <end position="41"/>
    </location>
</feature>
<dbReference type="EMBL" id="BACD03000008">
    <property type="protein sequence ID" value="GAO47386.1"/>
    <property type="molecule type" value="Genomic_DNA"/>
</dbReference>
<dbReference type="PANTHER" id="PTHR42339">
    <property type="entry name" value="HISTONE H1"/>
    <property type="match status" value="1"/>
</dbReference>
<feature type="region of interest" description="Disordered" evidence="1">
    <location>
        <begin position="1"/>
        <end position="87"/>
    </location>
</feature>
<evidence type="ECO:0000256" key="1">
    <source>
        <dbReference type="SAM" id="MobiDB-lite"/>
    </source>
</evidence>
<evidence type="ECO:0000313" key="2">
    <source>
        <dbReference type="EMBL" id="GAO47386.1"/>
    </source>
</evidence>
<reference evidence="2 3" key="1">
    <citation type="journal article" date="2011" name="J. Gen. Appl. Microbiol.">
        <title>Draft genome sequencing of the enigmatic yeast Saitoella complicata.</title>
        <authorList>
            <person name="Nishida H."/>
            <person name="Hamamoto M."/>
            <person name="Sugiyama J."/>
        </authorList>
    </citation>
    <scope>NUCLEOTIDE SEQUENCE [LARGE SCALE GENOMIC DNA]</scope>
    <source>
        <strain evidence="2 3">NRRL Y-17804</strain>
    </source>
</reference>
<gene>
    <name evidence="2" type="ORF">G7K_1594-t1</name>
</gene>
<feature type="compositionally biased region" description="Low complexity" evidence="1">
    <location>
        <begin position="43"/>
        <end position="58"/>
    </location>
</feature>
<reference evidence="2 3" key="2">
    <citation type="journal article" date="2014" name="J. Gen. Appl. Microbiol.">
        <title>The early diverging ascomycetous budding yeast Saitoella complicata has three histone deacetylases belonging to the Clr6, Hos2, and Rpd3 lineages.</title>
        <authorList>
            <person name="Nishida H."/>
            <person name="Matsumoto T."/>
            <person name="Kondo S."/>
            <person name="Hamamoto M."/>
            <person name="Yoshikawa H."/>
        </authorList>
    </citation>
    <scope>NUCLEOTIDE SEQUENCE [LARGE SCALE GENOMIC DNA]</scope>
    <source>
        <strain evidence="2 3">NRRL Y-17804</strain>
    </source>
</reference>
<feature type="compositionally biased region" description="Acidic residues" evidence="1">
    <location>
        <begin position="18"/>
        <end position="30"/>
    </location>
</feature>
<sequence length="202" mass="22146">MPTYEETLARMKRTLDNVDGDVDDQPDQLEEPAKKRGRPSDPSRAATSSRTKSATSTGGRKKKATPPPVDNRPILKQIDEIPLAGMSRSTTTATKRLSFEHLGGADGPVNSNSLGTLLGYKGKTKGAANKCYYAGYVFCEKLRILQGKKKTKKRLDCEHELPTGYDYGEGSGRQSAYVFAGDTLAQDKWGRLEAVPKRGYGW</sequence>
<dbReference type="PANTHER" id="PTHR42339:SF1">
    <property type="entry name" value="HISTONE H1"/>
    <property type="match status" value="1"/>
</dbReference>
<name>A0A0E9NCG2_SAICN</name>
<protein>
    <submittedName>
        <fullName evidence="2">Uncharacterized protein</fullName>
    </submittedName>
</protein>
<comment type="caution">
    <text evidence="2">The sequence shown here is derived from an EMBL/GenBank/DDBJ whole genome shotgun (WGS) entry which is preliminary data.</text>
</comment>
<reference evidence="2 3" key="3">
    <citation type="journal article" date="2015" name="Genome Announc.">
        <title>Draft Genome Sequence of the Archiascomycetous Yeast Saitoella complicata.</title>
        <authorList>
            <person name="Yamauchi K."/>
            <person name="Kondo S."/>
            <person name="Hamamoto M."/>
            <person name="Takahashi Y."/>
            <person name="Ogura Y."/>
            <person name="Hayashi T."/>
            <person name="Nishida H."/>
        </authorList>
    </citation>
    <scope>NUCLEOTIDE SEQUENCE [LARGE SCALE GENOMIC DNA]</scope>
    <source>
        <strain evidence="2 3">NRRL Y-17804</strain>
    </source>
</reference>
<proteinExistence type="predicted"/>
<keyword evidence="3" id="KW-1185">Reference proteome</keyword>
<dbReference type="AlphaFoldDB" id="A0A0E9NCG2"/>
<organism evidence="2 3">
    <name type="scientific">Saitoella complicata (strain BCRC 22490 / CBS 7301 / JCM 7358 / NBRC 10748 / NRRL Y-17804)</name>
    <dbReference type="NCBI Taxonomy" id="698492"/>
    <lineage>
        <taxon>Eukaryota</taxon>
        <taxon>Fungi</taxon>
        <taxon>Dikarya</taxon>
        <taxon>Ascomycota</taxon>
        <taxon>Taphrinomycotina</taxon>
        <taxon>Taphrinomycotina incertae sedis</taxon>
        <taxon>Saitoella</taxon>
    </lineage>
</organism>
<evidence type="ECO:0000313" key="3">
    <source>
        <dbReference type="Proteomes" id="UP000033140"/>
    </source>
</evidence>
<dbReference type="Proteomes" id="UP000033140">
    <property type="component" value="Unassembled WGS sequence"/>
</dbReference>
<accession>A0A0E9NCG2</accession>
<feature type="compositionally biased region" description="Basic and acidic residues" evidence="1">
    <location>
        <begin position="7"/>
        <end position="16"/>
    </location>
</feature>